<evidence type="ECO:0000313" key="1">
    <source>
        <dbReference type="EMBL" id="TIH37438.1"/>
    </source>
</evidence>
<dbReference type="SUPFAM" id="SSF48371">
    <property type="entry name" value="ARM repeat"/>
    <property type="match status" value="1"/>
</dbReference>
<dbReference type="OrthoDB" id="3386844at2"/>
<dbReference type="Pfam" id="PF13646">
    <property type="entry name" value="HEAT_2"/>
    <property type="match status" value="1"/>
</dbReference>
<gene>
    <name evidence="1" type="ORF">D4765_08525</name>
</gene>
<dbReference type="EMBL" id="QYRT01000012">
    <property type="protein sequence ID" value="TIH37438.1"/>
    <property type="molecule type" value="Genomic_DNA"/>
</dbReference>
<protein>
    <submittedName>
        <fullName evidence="1">HEAT repeat domain-containing protein</fullName>
    </submittedName>
</protein>
<dbReference type="InterPro" id="IPR011989">
    <property type="entry name" value="ARM-like"/>
</dbReference>
<proteinExistence type="predicted"/>
<dbReference type="Proteomes" id="UP000306192">
    <property type="component" value="Unassembled WGS sequence"/>
</dbReference>
<sequence length="180" mass="19193">MADNNASHVSPTDSLEARLDAAVELDGADTVARRAAALLAGGYEGEDFLRVVGGAHAEGILGGAPAPYWPELWGARALLYIWNDAATPIVIANLANQSWRVREMCAKVCAAHGLGTPKELARLTTDEQSRVRQAAARALVTIGDASSIGTLEVMLRDHDKEARRTAQQSLTALHTRLNEA</sequence>
<reference evidence="1 2" key="1">
    <citation type="journal article" date="2019" name="Microorganisms">
        <title>Systematic Affiliation and Genome Analysis of Subtercola vilae DB165(T) with Particular Emphasis on Cold Adaptation of an Isolate from a High-Altitude Cold Volcano Lake.</title>
        <authorList>
            <person name="Villalobos A.S."/>
            <person name="Wiese J."/>
            <person name="Imhoff J.F."/>
            <person name="Dorador C."/>
            <person name="Keller A."/>
            <person name="Hentschel U."/>
        </authorList>
    </citation>
    <scope>NUCLEOTIDE SEQUENCE [LARGE SCALE GENOMIC DNA]</scope>
    <source>
        <strain evidence="1 2">DB165</strain>
    </source>
</reference>
<dbReference type="InterPro" id="IPR016024">
    <property type="entry name" value="ARM-type_fold"/>
</dbReference>
<comment type="caution">
    <text evidence="1">The sequence shown here is derived from an EMBL/GenBank/DDBJ whole genome shotgun (WGS) entry which is preliminary data.</text>
</comment>
<dbReference type="Gene3D" id="1.25.10.10">
    <property type="entry name" value="Leucine-rich Repeat Variant"/>
    <property type="match status" value="1"/>
</dbReference>
<dbReference type="RefSeq" id="WP_136641864.1">
    <property type="nucleotide sequence ID" value="NZ_QYRT01000012.1"/>
</dbReference>
<organism evidence="1 2">
    <name type="scientific">Subtercola vilae</name>
    <dbReference type="NCBI Taxonomy" id="2056433"/>
    <lineage>
        <taxon>Bacteria</taxon>
        <taxon>Bacillati</taxon>
        <taxon>Actinomycetota</taxon>
        <taxon>Actinomycetes</taxon>
        <taxon>Micrococcales</taxon>
        <taxon>Microbacteriaceae</taxon>
        <taxon>Subtercola</taxon>
    </lineage>
</organism>
<name>A0A4T2C5D1_9MICO</name>
<dbReference type="AlphaFoldDB" id="A0A4T2C5D1"/>
<accession>A0A4T2C5D1</accession>
<keyword evidence="2" id="KW-1185">Reference proteome</keyword>
<evidence type="ECO:0000313" key="2">
    <source>
        <dbReference type="Proteomes" id="UP000306192"/>
    </source>
</evidence>